<name>A0A846YAG7_9NOCA</name>
<feature type="domain" description="Peptidase C51" evidence="1">
    <location>
        <begin position="80"/>
        <end position="170"/>
    </location>
</feature>
<dbReference type="PROSITE" id="PS51257">
    <property type="entry name" value="PROKAR_LIPOPROTEIN"/>
    <property type="match status" value="1"/>
</dbReference>
<reference evidence="2 3" key="1">
    <citation type="submission" date="2020-04" db="EMBL/GenBank/DDBJ databases">
        <title>MicrobeNet Type strains.</title>
        <authorList>
            <person name="Nicholson A.C."/>
        </authorList>
    </citation>
    <scope>NUCLEOTIDE SEQUENCE [LARGE SCALE GENOMIC DNA]</scope>
    <source>
        <strain evidence="2 3">JCM 3332</strain>
    </source>
</reference>
<accession>A0A846YAG7</accession>
<sequence>MRSRPARRATIAWCALVAVLAAVLGGCALPGSGDGIVGDRLTEFPAVDRSALTSAQARIVDAAAAEFAAPRSGPGYSEGATEPWCANFVSWVFRAAGRPLVNPNSGSWRIPGVYTLQEYFQSQGRFVPFRPDYRPATGEVILYGPDSRFGQHTNIVLVSENGILTTIGGNEDDEVHIERWNPAATADIAIVGYGRL</sequence>
<dbReference type="EMBL" id="JAAXOT010000002">
    <property type="protein sequence ID" value="NKY55515.1"/>
    <property type="molecule type" value="Genomic_DNA"/>
</dbReference>
<protein>
    <submittedName>
        <fullName evidence="2">CHAP domain-containing protein</fullName>
    </submittedName>
</protein>
<dbReference type="InterPro" id="IPR007921">
    <property type="entry name" value="CHAP_dom"/>
</dbReference>
<keyword evidence="3" id="KW-1185">Reference proteome</keyword>
<gene>
    <name evidence="2" type="ORF">HGA15_04920</name>
</gene>
<evidence type="ECO:0000313" key="3">
    <source>
        <dbReference type="Proteomes" id="UP000570678"/>
    </source>
</evidence>
<dbReference type="AlphaFoldDB" id="A0A846YAG7"/>
<evidence type="ECO:0000313" key="2">
    <source>
        <dbReference type="EMBL" id="NKY55515.1"/>
    </source>
</evidence>
<evidence type="ECO:0000259" key="1">
    <source>
        <dbReference type="Pfam" id="PF05257"/>
    </source>
</evidence>
<dbReference type="Pfam" id="PF05257">
    <property type="entry name" value="CHAP"/>
    <property type="match status" value="1"/>
</dbReference>
<dbReference type="Proteomes" id="UP000570678">
    <property type="component" value="Unassembled WGS sequence"/>
</dbReference>
<comment type="caution">
    <text evidence="2">The sequence shown here is derived from an EMBL/GenBank/DDBJ whole genome shotgun (WGS) entry which is preliminary data.</text>
</comment>
<organism evidence="2 3">
    <name type="scientific">Nocardia flavorosea</name>
    <dbReference type="NCBI Taxonomy" id="53429"/>
    <lineage>
        <taxon>Bacteria</taxon>
        <taxon>Bacillati</taxon>
        <taxon>Actinomycetota</taxon>
        <taxon>Actinomycetes</taxon>
        <taxon>Mycobacteriales</taxon>
        <taxon>Nocardiaceae</taxon>
        <taxon>Nocardia</taxon>
    </lineage>
</organism>
<proteinExistence type="predicted"/>